<gene>
    <name evidence="3" type="ORF">HMPREF0216_01426</name>
</gene>
<proteinExistence type="predicted"/>
<comment type="caution">
    <text evidence="3">The sequence shown here is derived from an EMBL/GenBank/DDBJ whole genome shotgun (WGS) entry which is preliminary data.</text>
</comment>
<reference evidence="3 4" key="1">
    <citation type="submission" date="2012-05" db="EMBL/GenBank/DDBJ databases">
        <authorList>
            <person name="Weinstock G."/>
            <person name="Sodergren E."/>
            <person name="Lobos E.A."/>
            <person name="Fulton L."/>
            <person name="Fulton R."/>
            <person name="Courtney L."/>
            <person name="Fronick C."/>
            <person name="O'Laughlin M."/>
            <person name="Godfrey J."/>
            <person name="Wilson R.M."/>
            <person name="Miner T."/>
            <person name="Farmer C."/>
            <person name="Delehaunty K."/>
            <person name="Cordes M."/>
            <person name="Minx P."/>
            <person name="Tomlinson C."/>
            <person name="Chen J."/>
            <person name="Wollam A."/>
            <person name="Pepin K.H."/>
            <person name="Bhonagiri V."/>
            <person name="Zhang X."/>
            <person name="Suruliraj S."/>
            <person name="Warren W."/>
            <person name="Mitreva M."/>
            <person name="Mardis E.R."/>
            <person name="Wilson R.K."/>
        </authorList>
    </citation>
    <scope>NUCLEOTIDE SEQUENCE [LARGE SCALE GENOMIC DNA]</scope>
    <source>
        <strain evidence="3 4">DSM 1785</strain>
    </source>
</reference>
<dbReference type="EMBL" id="AMEZ01000036">
    <property type="protein sequence ID" value="EKY27393.1"/>
    <property type="molecule type" value="Genomic_DNA"/>
</dbReference>
<dbReference type="PATRIC" id="fig|545697.3.peg.1405"/>
<dbReference type="Pfam" id="PF13181">
    <property type="entry name" value="TPR_8"/>
    <property type="match status" value="1"/>
</dbReference>
<name>L1QHF3_9CLOT</name>
<dbReference type="InterPro" id="IPR011990">
    <property type="entry name" value="TPR-like_helical_dom_sf"/>
</dbReference>
<dbReference type="eggNOG" id="COG0457">
    <property type="taxonomic scope" value="Bacteria"/>
</dbReference>
<dbReference type="AlphaFoldDB" id="L1QHF3"/>
<evidence type="ECO:0000313" key="3">
    <source>
        <dbReference type="EMBL" id="EKY27393.1"/>
    </source>
</evidence>
<dbReference type="Proteomes" id="UP000010420">
    <property type="component" value="Unassembled WGS sequence"/>
</dbReference>
<dbReference type="SUPFAM" id="SSF48452">
    <property type="entry name" value="TPR-like"/>
    <property type="match status" value="1"/>
</dbReference>
<feature type="coiled-coil region" evidence="2">
    <location>
        <begin position="182"/>
        <end position="209"/>
    </location>
</feature>
<evidence type="ECO:0000256" key="1">
    <source>
        <dbReference type="PROSITE-ProRule" id="PRU00339"/>
    </source>
</evidence>
<evidence type="ECO:0000313" key="4">
    <source>
        <dbReference type="Proteomes" id="UP000010420"/>
    </source>
</evidence>
<dbReference type="SMART" id="SM00028">
    <property type="entry name" value="TPR"/>
    <property type="match status" value="3"/>
</dbReference>
<dbReference type="RefSeq" id="WP_005212706.1">
    <property type="nucleotide sequence ID" value="NZ_KB291628.1"/>
</dbReference>
<sequence length="230" mass="26669">MIKVYKGAKAYKSENYSKALDYYRSAIISPWCSVNIIIDYLVCELKYGKASIANEYIEEIFTKRNFKPNDLLNLKITESIVLWKNNNRQESISLLRNLLEKNKNAFLYETLTSILICNGNIQEAKSVLSTALAFNKDSNILKSNNGEIKFKEGNYDEASKIFYNLINEDIKFVEPFYYLGLIETKNNNFDKAKELLEKAQNLNQSLITLVKFEDIEQAYNRVIFKSLTKV</sequence>
<protein>
    <submittedName>
        <fullName evidence="3">Tetratricopeptide repeat protein</fullName>
    </submittedName>
</protein>
<evidence type="ECO:0000256" key="2">
    <source>
        <dbReference type="SAM" id="Coils"/>
    </source>
</evidence>
<keyword evidence="2" id="KW-0175">Coiled coil</keyword>
<keyword evidence="4" id="KW-1185">Reference proteome</keyword>
<dbReference type="Gene3D" id="1.25.40.10">
    <property type="entry name" value="Tetratricopeptide repeat domain"/>
    <property type="match status" value="1"/>
</dbReference>
<dbReference type="STRING" id="545697.HMPREF0216_01426"/>
<accession>L1QHF3</accession>
<feature type="repeat" description="TPR" evidence="1">
    <location>
        <begin position="173"/>
        <end position="206"/>
    </location>
</feature>
<dbReference type="InterPro" id="IPR019734">
    <property type="entry name" value="TPR_rpt"/>
</dbReference>
<dbReference type="PROSITE" id="PS50005">
    <property type="entry name" value="TPR"/>
    <property type="match status" value="1"/>
</dbReference>
<organism evidence="3 4">
    <name type="scientific">Clostridium celatum DSM 1785</name>
    <dbReference type="NCBI Taxonomy" id="545697"/>
    <lineage>
        <taxon>Bacteria</taxon>
        <taxon>Bacillati</taxon>
        <taxon>Bacillota</taxon>
        <taxon>Clostridia</taxon>
        <taxon>Eubacteriales</taxon>
        <taxon>Clostridiaceae</taxon>
        <taxon>Clostridium</taxon>
    </lineage>
</organism>
<keyword evidence="1" id="KW-0802">TPR repeat</keyword>
<dbReference type="HOGENOM" id="CLU_1203104_0_0_9"/>
<dbReference type="OrthoDB" id="369370at2"/>